<keyword evidence="3" id="KW-1185">Reference proteome</keyword>
<feature type="domain" description="Cysteine-rich" evidence="1">
    <location>
        <begin position="5"/>
        <end position="83"/>
    </location>
</feature>
<sequence>MIDRVALFVTCLADTLFPNVGKATVTVLERLGIEVVFPAEQTCCGQMHFNSGYPEHARALARRFVEIFAPFDAVVTPSGSCAALVRRHYAELLEGDDRGVPARTWELSQLLTGALGIVDVGSRFRGTVTYHPTCHSLRLLEVGETPLRLLRAVPGLELVELPDAEVCCGFGGTFAVKNAGVSAAMLEEKLGNVLASGADAVCACDSSCLMHIGGGLHRRGAAVRPLHLAEILAS</sequence>
<dbReference type="EMBL" id="QQZY01000003">
    <property type="protein sequence ID" value="RDI74529.1"/>
    <property type="molecule type" value="Genomic_DNA"/>
</dbReference>
<dbReference type="GO" id="GO:0016491">
    <property type="term" value="F:oxidoreductase activity"/>
    <property type="evidence" value="ECO:0007669"/>
    <property type="project" value="UniProtKB-ARBA"/>
</dbReference>
<dbReference type="OrthoDB" id="9770306at2"/>
<dbReference type="PANTHER" id="PTHR30296:SF0">
    <property type="entry name" value="LACTATE UTILIZATION PROTEIN A"/>
    <property type="match status" value="1"/>
</dbReference>
<name>A0A7M2YY79_9ACTN</name>
<reference evidence="3" key="2">
    <citation type="journal article" date="2019" name="MicrobiologyOpen">
        <title>High-quality draft genome sequence of Gaiella occulta isolated from a 150 meter deep mineral water borehole and comparison with the genome sequences of other deep-branching lineages of the phylum Actinobacteria.</title>
        <authorList>
            <person name="Severino R."/>
            <person name="Froufe H.J.C."/>
            <person name="Barroso C."/>
            <person name="Albuquerque L."/>
            <person name="Lobo-da-Cunha A."/>
            <person name="da Costa M.S."/>
            <person name="Egas C."/>
        </authorList>
    </citation>
    <scope>NUCLEOTIDE SEQUENCE [LARGE SCALE GENOMIC DNA]</scope>
    <source>
        <strain evidence="3">F2-233</strain>
    </source>
</reference>
<dbReference type="AlphaFoldDB" id="A0A7M2YY79"/>
<organism evidence="2 3">
    <name type="scientific">Gaiella occulta</name>
    <dbReference type="NCBI Taxonomy" id="1002870"/>
    <lineage>
        <taxon>Bacteria</taxon>
        <taxon>Bacillati</taxon>
        <taxon>Actinomycetota</taxon>
        <taxon>Thermoleophilia</taxon>
        <taxon>Gaiellales</taxon>
        <taxon>Gaiellaceae</taxon>
        <taxon>Gaiella</taxon>
    </lineage>
</organism>
<proteinExistence type="predicted"/>
<protein>
    <submittedName>
        <fullName evidence="2">Cysteine-rich domain</fullName>
    </submittedName>
</protein>
<dbReference type="RefSeq" id="WP_114795864.1">
    <property type="nucleotide sequence ID" value="NZ_QQZY01000003.1"/>
</dbReference>
<reference evidence="2 3" key="1">
    <citation type="submission" date="2018-07" db="EMBL/GenBank/DDBJ databases">
        <title>High-quality-draft genome sequence of Gaiella occulta.</title>
        <authorList>
            <person name="Severino R."/>
            <person name="Froufe H.J.C."/>
            <person name="Rainey F.A."/>
            <person name="Barroso C."/>
            <person name="Albuquerque L."/>
            <person name="Lobo-Da-Cunha A."/>
            <person name="Da Costa M.S."/>
            <person name="Egas C."/>
        </authorList>
    </citation>
    <scope>NUCLEOTIDE SEQUENCE [LARGE SCALE GENOMIC DNA]</scope>
    <source>
        <strain evidence="2 3">F2-233</strain>
    </source>
</reference>
<evidence type="ECO:0000259" key="1">
    <source>
        <dbReference type="Pfam" id="PF02754"/>
    </source>
</evidence>
<comment type="caution">
    <text evidence="2">The sequence shown here is derived from an EMBL/GenBank/DDBJ whole genome shotgun (WGS) entry which is preliminary data.</text>
</comment>
<dbReference type="PANTHER" id="PTHR30296">
    <property type="entry name" value="UNCHARACTERIZED PROTEIN YKGE"/>
    <property type="match status" value="1"/>
</dbReference>
<accession>A0A7M2YY79</accession>
<evidence type="ECO:0000313" key="3">
    <source>
        <dbReference type="Proteomes" id="UP000254134"/>
    </source>
</evidence>
<dbReference type="Pfam" id="PF02754">
    <property type="entry name" value="CCG"/>
    <property type="match status" value="2"/>
</dbReference>
<dbReference type="InterPro" id="IPR004017">
    <property type="entry name" value="Cys_rich_dom"/>
</dbReference>
<gene>
    <name evidence="2" type="ORF">Gocc_1418</name>
</gene>
<evidence type="ECO:0000313" key="2">
    <source>
        <dbReference type="EMBL" id="RDI74529.1"/>
    </source>
</evidence>
<dbReference type="Proteomes" id="UP000254134">
    <property type="component" value="Unassembled WGS sequence"/>
</dbReference>
<dbReference type="GO" id="GO:0005829">
    <property type="term" value="C:cytosol"/>
    <property type="evidence" value="ECO:0007669"/>
    <property type="project" value="TreeGrafter"/>
</dbReference>
<feature type="domain" description="Cysteine-rich" evidence="1">
    <location>
        <begin position="128"/>
        <end position="212"/>
    </location>
</feature>